<dbReference type="SUPFAM" id="SSF46689">
    <property type="entry name" value="Homeodomain-like"/>
    <property type="match status" value="1"/>
</dbReference>
<organism evidence="6 7">
    <name type="scientific">Microvirga brassicacearum</name>
    <dbReference type="NCBI Taxonomy" id="2580413"/>
    <lineage>
        <taxon>Bacteria</taxon>
        <taxon>Pseudomonadati</taxon>
        <taxon>Pseudomonadota</taxon>
        <taxon>Alphaproteobacteria</taxon>
        <taxon>Hyphomicrobiales</taxon>
        <taxon>Methylobacteriaceae</taxon>
        <taxon>Microvirga</taxon>
    </lineage>
</organism>
<dbReference type="Proteomes" id="UP000325684">
    <property type="component" value="Unassembled WGS sequence"/>
</dbReference>
<dbReference type="InterPro" id="IPR001647">
    <property type="entry name" value="HTH_TetR"/>
</dbReference>
<dbReference type="PRINTS" id="PR00455">
    <property type="entry name" value="HTHTETR"/>
</dbReference>
<dbReference type="Pfam" id="PF00440">
    <property type="entry name" value="TetR_N"/>
    <property type="match status" value="1"/>
</dbReference>
<keyword evidence="7" id="KW-1185">Reference proteome</keyword>
<accession>A0A5N3PE54</accession>
<dbReference type="EMBL" id="VCMV01000009">
    <property type="protein sequence ID" value="KAB0268022.1"/>
    <property type="molecule type" value="Genomic_DNA"/>
</dbReference>
<gene>
    <name evidence="6" type="ORF">FEZ63_06550</name>
</gene>
<dbReference type="PROSITE" id="PS50977">
    <property type="entry name" value="HTH_TETR_2"/>
    <property type="match status" value="1"/>
</dbReference>
<dbReference type="AlphaFoldDB" id="A0A5N3PE54"/>
<evidence type="ECO:0000313" key="6">
    <source>
        <dbReference type="EMBL" id="KAB0268022.1"/>
    </source>
</evidence>
<sequence>MDGIVVDKRERILAAAAELIVRNGLQCSMAEIATTAGIATGSLYNYFKSKDDLIWGVYERLTQTVAAALVVEHDPATPHEARIRRYIGDYIDFIWSDPDRAILFEYLSNVPLIPANELRRAFAPVTTFTNKLIEDARAAGVLRNLPVQDMGGFIGGGIRNTLKWHRAAGARLTPGERDNIAAMCWSAIASDRWF</sequence>
<evidence type="ECO:0000259" key="5">
    <source>
        <dbReference type="PROSITE" id="PS50977"/>
    </source>
</evidence>
<dbReference type="InterPro" id="IPR009057">
    <property type="entry name" value="Homeodomain-like_sf"/>
</dbReference>
<dbReference type="GO" id="GO:0000976">
    <property type="term" value="F:transcription cis-regulatory region binding"/>
    <property type="evidence" value="ECO:0007669"/>
    <property type="project" value="TreeGrafter"/>
</dbReference>
<name>A0A5N3PE54_9HYPH</name>
<feature type="DNA-binding region" description="H-T-H motif" evidence="4">
    <location>
        <begin position="28"/>
        <end position="47"/>
    </location>
</feature>
<evidence type="ECO:0000256" key="4">
    <source>
        <dbReference type="PROSITE-ProRule" id="PRU00335"/>
    </source>
</evidence>
<feature type="domain" description="HTH tetR-type" evidence="5">
    <location>
        <begin position="6"/>
        <end position="65"/>
    </location>
</feature>
<dbReference type="InterPro" id="IPR036271">
    <property type="entry name" value="Tet_transcr_reg_TetR-rel_C_sf"/>
</dbReference>
<dbReference type="OrthoDB" id="9802802at2"/>
<dbReference type="SUPFAM" id="SSF48498">
    <property type="entry name" value="Tetracyclin repressor-like, C-terminal domain"/>
    <property type="match status" value="1"/>
</dbReference>
<evidence type="ECO:0000256" key="3">
    <source>
        <dbReference type="ARBA" id="ARBA00023163"/>
    </source>
</evidence>
<dbReference type="Gene3D" id="1.10.357.10">
    <property type="entry name" value="Tetracycline Repressor, domain 2"/>
    <property type="match status" value="1"/>
</dbReference>
<dbReference type="PANTHER" id="PTHR30055">
    <property type="entry name" value="HTH-TYPE TRANSCRIPTIONAL REGULATOR RUTR"/>
    <property type="match status" value="1"/>
</dbReference>
<dbReference type="InterPro" id="IPR023772">
    <property type="entry name" value="DNA-bd_HTH_TetR-type_CS"/>
</dbReference>
<dbReference type="PROSITE" id="PS01081">
    <property type="entry name" value="HTH_TETR_1"/>
    <property type="match status" value="1"/>
</dbReference>
<keyword evidence="3" id="KW-0804">Transcription</keyword>
<comment type="caution">
    <text evidence="6">The sequence shown here is derived from an EMBL/GenBank/DDBJ whole genome shotgun (WGS) entry which is preliminary data.</text>
</comment>
<evidence type="ECO:0000256" key="2">
    <source>
        <dbReference type="ARBA" id="ARBA00023125"/>
    </source>
</evidence>
<keyword evidence="1" id="KW-0805">Transcription regulation</keyword>
<protein>
    <submittedName>
        <fullName evidence="6">TetR/AcrR family transcriptional regulator</fullName>
    </submittedName>
</protein>
<evidence type="ECO:0000313" key="7">
    <source>
        <dbReference type="Proteomes" id="UP000325684"/>
    </source>
</evidence>
<proteinExistence type="predicted"/>
<reference evidence="6 7" key="1">
    <citation type="journal article" date="2019" name="Microorganisms">
        <title>Genome Insights into the Novel Species Microvirga brassicacearum, a Rapeseed Endophyte with Biotechnological Potential.</title>
        <authorList>
            <person name="Jimenez-Gomez A."/>
            <person name="Saati-Santamaria Z."/>
            <person name="Igual J.M."/>
            <person name="Rivas R."/>
            <person name="Mateos P.F."/>
            <person name="Garcia-Fraile P."/>
        </authorList>
    </citation>
    <scope>NUCLEOTIDE SEQUENCE [LARGE SCALE GENOMIC DNA]</scope>
    <source>
        <strain evidence="6 7">CDVBN77</strain>
    </source>
</reference>
<dbReference type="PANTHER" id="PTHR30055:SF234">
    <property type="entry name" value="HTH-TYPE TRANSCRIPTIONAL REGULATOR BETI"/>
    <property type="match status" value="1"/>
</dbReference>
<keyword evidence="2 4" id="KW-0238">DNA-binding</keyword>
<dbReference type="InterPro" id="IPR050109">
    <property type="entry name" value="HTH-type_TetR-like_transc_reg"/>
</dbReference>
<evidence type="ECO:0000256" key="1">
    <source>
        <dbReference type="ARBA" id="ARBA00023015"/>
    </source>
</evidence>
<dbReference type="GO" id="GO:0003700">
    <property type="term" value="F:DNA-binding transcription factor activity"/>
    <property type="evidence" value="ECO:0007669"/>
    <property type="project" value="TreeGrafter"/>
</dbReference>
<dbReference type="RefSeq" id="WP_150942836.1">
    <property type="nucleotide sequence ID" value="NZ_VCMV01000009.1"/>
</dbReference>